<name>A0ABT4YX61_9VIBR</name>
<dbReference type="Proteomes" id="UP001210678">
    <property type="component" value="Unassembled WGS sequence"/>
</dbReference>
<dbReference type="InterPro" id="IPR032811">
    <property type="entry name" value="Put_conjugal_transfer"/>
</dbReference>
<gene>
    <name evidence="2" type="ORF">PGX00_21905</name>
</gene>
<sequence length="383" mass="41798">MSMIKLNRIALAIGFATISGAVSAATHVADSRGNGMGNTGVASADYLVAPFYNPALTAMYREGDSFGLLIPAIGMTARDSDDTMQEIDDLQATINQFETSPNQSNIEQLNTHLDNLEGNKPLTVTAAAGVAVAIPNSVVAVNFFGRGYVEIIAETDVASYTSDSAEDTTTRYQNSNVNMAAFGYSEYGVSFAKNLFLGGQQFSFGISPKYQELRTYSDIVNVDDFDIDDYDQSEINKKAFNLDIGAVWYQNQWRVALAVKDLFKQDIETASLNYRYELTPQATLGLAYTSRFFTAALDADLTTQTRYTDVDDDTQFIRFGIEGNAWDWLQLRAGYQVDMESTLDNMVTAGLGISPFDIVNIDLAGSYAGDNEFGASANLALTF</sequence>
<dbReference type="Gene3D" id="2.40.160.60">
    <property type="entry name" value="Outer membrane protein transport protein (OMPP1/FadL/TodX)"/>
    <property type="match status" value="1"/>
</dbReference>
<organism evidence="2 3">
    <name type="scientific">Vibrio algarum</name>
    <dbReference type="NCBI Taxonomy" id="3020714"/>
    <lineage>
        <taxon>Bacteria</taxon>
        <taxon>Pseudomonadati</taxon>
        <taxon>Pseudomonadota</taxon>
        <taxon>Gammaproteobacteria</taxon>
        <taxon>Vibrionales</taxon>
        <taxon>Vibrionaceae</taxon>
        <taxon>Vibrio</taxon>
    </lineage>
</organism>
<feature type="signal peptide" evidence="1">
    <location>
        <begin position="1"/>
        <end position="24"/>
    </location>
</feature>
<dbReference type="EMBL" id="JAQLOI010000003">
    <property type="protein sequence ID" value="MDB1126176.1"/>
    <property type="molecule type" value="Genomic_DNA"/>
</dbReference>
<dbReference type="Pfam" id="PF13729">
    <property type="entry name" value="TraF_2"/>
    <property type="match status" value="1"/>
</dbReference>
<accession>A0ABT4YX61</accession>
<keyword evidence="3" id="KW-1185">Reference proteome</keyword>
<reference evidence="2 3" key="1">
    <citation type="submission" date="2023-01" db="EMBL/GenBank/DDBJ databases">
        <title>Vibrio sp. KJ40-1 sp.nov, isolated from marine algae.</title>
        <authorList>
            <person name="Butt M."/>
            <person name="Kim J.M.J."/>
            <person name="Jeon C.O.C."/>
        </authorList>
    </citation>
    <scope>NUCLEOTIDE SEQUENCE [LARGE SCALE GENOMIC DNA]</scope>
    <source>
        <strain evidence="2 3">KJ40-1</strain>
    </source>
</reference>
<evidence type="ECO:0000313" key="2">
    <source>
        <dbReference type="EMBL" id="MDB1126176.1"/>
    </source>
</evidence>
<feature type="chain" id="PRO_5047019643" evidence="1">
    <location>
        <begin position="25"/>
        <end position="383"/>
    </location>
</feature>
<keyword evidence="1" id="KW-0732">Signal</keyword>
<comment type="caution">
    <text evidence="2">The sequence shown here is derived from an EMBL/GenBank/DDBJ whole genome shotgun (WGS) entry which is preliminary data.</text>
</comment>
<evidence type="ECO:0000256" key="1">
    <source>
        <dbReference type="SAM" id="SignalP"/>
    </source>
</evidence>
<protein>
    <submittedName>
        <fullName evidence="2">Conjugal transfer protein TraF</fullName>
    </submittedName>
</protein>
<evidence type="ECO:0000313" key="3">
    <source>
        <dbReference type="Proteomes" id="UP001210678"/>
    </source>
</evidence>
<proteinExistence type="predicted"/>